<protein>
    <recommendedName>
        <fullName evidence="3">Peptidase A2 domain-containing protein</fullName>
    </recommendedName>
</protein>
<accession>A0A8T1V8R4</accession>
<keyword evidence="2" id="KW-1185">Reference proteome</keyword>
<dbReference type="InterPro" id="IPR001969">
    <property type="entry name" value="Aspartic_peptidase_AS"/>
</dbReference>
<organism evidence="1 2">
    <name type="scientific">Phytophthora boehmeriae</name>
    <dbReference type="NCBI Taxonomy" id="109152"/>
    <lineage>
        <taxon>Eukaryota</taxon>
        <taxon>Sar</taxon>
        <taxon>Stramenopiles</taxon>
        <taxon>Oomycota</taxon>
        <taxon>Peronosporomycetes</taxon>
        <taxon>Peronosporales</taxon>
        <taxon>Peronosporaceae</taxon>
        <taxon>Phytophthora</taxon>
    </lineage>
</organism>
<evidence type="ECO:0000313" key="2">
    <source>
        <dbReference type="Proteomes" id="UP000693981"/>
    </source>
</evidence>
<dbReference type="GO" id="GO:0006508">
    <property type="term" value="P:proteolysis"/>
    <property type="evidence" value="ECO:0007669"/>
    <property type="project" value="InterPro"/>
</dbReference>
<dbReference type="GO" id="GO:0004190">
    <property type="term" value="F:aspartic-type endopeptidase activity"/>
    <property type="evidence" value="ECO:0007669"/>
    <property type="project" value="InterPro"/>
</dbReference>
<name>A0A8T1V8R4_9STRA</name>
<dbReference type="OrthoDB" id="125255at2759"/>
<proteinExistence type="predicted"/>
<comment type="caution">
    <text evidence="1">The sequence shown here is derived from an EMBL/GenBank/DDBJ whole genome shotgun (WGS) entry which is preliminary data.</text>
</comment>
<reference evidence="1" key="1">
    <citation type="submission" date="2021-02" db="EMBL/GenBank/DDBJ databases">
        <authorList>
            <person name="Palmer J.M."/>
        </authorList>
    </citation>
    <scope>NUCLEOTIDE SEQUENCE</scope>
    <source>
        <strain evidence="1">SCRP23</strain>
    </source>
</reference>
<dbReference type="AlphaFoldDB" id="A0A8T1V8R4"/>
<gene>
    <name evidence="1" type="ORF">PHYBOEH_000921</name>
</gene>
<dbReference type="PROSITE" id="PS00141">
    <property type="entry name" value="ASP_PROTEASE"/>
    <property type="match status" value="1"/>
</dbReference>
<sequence>MHKFGVVKETDSVSTAGDDRGTVEAAVEGVPVKALLLDSGADTSLVARGVLDSIDQTGKSVAVRTIQPVRLSPVGGSEVVVKRMATFNETILTTSAGPLMLRNLACYVEEDNPRMELTVGRPIMKILGYSTDKLLVDARDTQTEWELGVEALPKVDRDESSPTSLQRIYRLAEAAMDSEADADEEDAERHEMRTTLPSMKPTTLAEVTRYLEAKIPFG</sequence>
<dbReference type="Proteomes" id="UP000693981">
    <property type="component" value="Unassembled WGS sequence"/>
</dbReference>
<evidence type="ECO:0000313" key="1">
    <source>
        <dbReference type="EMBL" id="KAG7377355.1"/>
    </source>
</evidence>
<evidence type="ECO:0008006" key="3">
    <source>
        <dbReference type="Google" id="ProtNLM"/>
    </source>
</evidence>
<dbReference type="EMBL" id="JAGDFL010001174">
    <property type="protein sequence ID" value="KAG7377355.1"/>
    <property type="molecule type" value="Genomic_DNA"/>
</dbReference>